<dbReference type="RefSeq" id="WP_017365687.1">
    <property type="nucleotide sequence ID" value="NZ_OX458332.1"/>
</dbReference>
<evidence type="ECO:0000256" key="1">
    <source>
        <dbReference type="ARBA" id="ARBA00004496"/>
    </source>
</evidence>
<evidence type="ECO:0000313" key="7">
    <source>
        <dbReference type="Proteomes" id="UP001158598"/>
    </source>
</evidence>
<dbReference type="SUPFAM" id="SSF109910">
    <property type="entry name" value="YgfY-like"/>
    <property type="match status" value="1"/>
</dbReference>
<dbReference type="PANTHER" id="PTHR39585:SF1">
    <property type="entry name" value="FAD ASSEMBLY FACTOR SDHE"/>
    <property type="match status" value="1"/>
</dbReference>
<comment type="subcellular location">
    <subcellularLocation>
        <location evidence="1">Cytoplasm</location>
    </subcellularLocation>
</comment>
<organism evidence="6 7">
    <name type="scientific">Methylococcus capsulatus</name>
    <dbReference type="NCBI Taxonomy" id="414"/>
    <lineage>
        <taxon>Bacteria</taxon>
        <taxon>Pseudomonadati</taxon>
        <taxon>Pseudomonadota</taxon>
        <taxon>Gammaproteobacteria</taxon>
        <taxon>Methylococcales</taxon>
        <taxon>Methylococcaceae</taxon>
        <taxon>Methylococcus</taxon>
    </lineage>
</organism>
<evidence type="ECO:0000313" key="6">
    <source>
        <dbReference type="EMBL" id="CAI8881272.1"/>
    </source>
</evidence>
<evidence type="ECO:0000256" key="2">
    <source>
        <dbReference type="ARBA" id="ARBA00008571"/>
    </source>
</evidence>
<dbReference type="AlphaFoldDB" id="A0AA35V8E6"/>
<name>A0AA35V8E6_METCP</name>
<evidence type="ECO:0000256" key="4">
    <source>
        <dbReference type="ARBA" id="ARBA00022490"/>
    </source>
</evidence>
<keyword evidence="5" id="KW-0143">Chaperone</keyword>
<keyword evidence="4" id="KW-0963">Cytoplasm</keyword>
<dbReference type="GO" id="GO:0006105">
    <property type="term" value="P:succinate metabolic process"/>
    <property type="evidence" value="ECO:0007669"/>
    <property type="project" value="TreeGrafter"/>
</dbReference>
<accession>A0AA35V8E6</accession>
<evidence type="ECO:0000256" key="3">
    <source>
        <dbReference type="ARBA" id="ARBA00019418"/>
    </source>
</evidence>
<protein>
    <recommendedName>
        <fullName evidence="3">FAD assembly factor SdhE</fullName>
    </recommendedName>
</protein>
<dbReference type="GO" id="GO:0005737">
    <property type="term" value="C:cytoplasm"/>
    <property type="evidence" value="ECO:0007669"/>
    <property type="project" value="UniProtKB-SubCell"/>
</dbReference>
<evidence type="ECO:0000256" key="5">
    <source>
        <dbReference type="ARBA" id="ARBA00023186"/>
    </source>
</evidence>
<gene>
    <name evidence="6" type="primary">sdhE</name>
    <name evidence="6" type="ORF">MCNOR_3070</name>
</gene>
<dbReference type="InterPro" id="IPR050531">
    <property type="entry name" value="SdhE_FAD_assembly_factor"/>
</dbReference>
<proteinExistence type="inferred from homology"/>
<reference evidence="6" key="1">
    <citation type="submission" date="2023-03" db="EMBL/GenBank/DDBJ databases">
        <authorList>
            <person name="Pearce D."/>
        </authorList>
    </citation>
    <scope>NUCLEOTIDE SEQUENCE</scope>
    <source>
        <strain evidence="6">Mc</strain>
    </source>
</reference>
<comment type="similarity">
    <text evidence="2">Belongs to the SdhE FAD assembly factor family.</text>
</comment>
<dbReference type="InterPro" id="IPR036714">
    <property type="entry name" value="SDH_sf"/>
</dbReference>
<dbReference type="Proteomes" id="UP001158598">
    <property type="component" value="Chromosome"/>
</dbReference>
<dbReference type="EMBL" id="OX458332">
    <property type="protein sequence ID" value="CAI8881272.1"/>
    <property type="molecule type" value="Genomic_DNA"/>
</dbReference>
<dbReference type="InterPro" id="IPR005631">
    <property type="entry name" value="SDH"/>
</dbReference>
<sequence length="83" mass="9173">MSQRGRLLWSCRRGMAELDRVLALYVHGAYQEADVSERQAFERLLDLQDADLWRCLTGLASPEDPALAALAAKLRALVGQAAC</sequence>
<dbReference type="Gene3D" id="1.10.150.250">
    <property type="entry name" value="Flavinator of succinate dehydrogenase"/>
    <property type="match status" value="1"/>
</dbReference>
<dbReference type="PANTHER" id="PTHR39585">
    <property type="entry name" value="FAD ASSEMBLY FACTOR SDHE"/>
    <property type="match status" value="1"/>
</dbReference>
<dbReference type="Pfam" id="PF03937">
    <property type="entry name" value="Sdh5"/>
    <property type="match status" value="1"/>
</dbReference>